<sequence>LVGGALVIKNVPKYSDDSFNQLKARIAWAINEFRWGHKNLFKKAGELLWDHKNSSKEERITSIENLTGNQLNDMKSLSNYIRQLYEFETSSVIAYEKVVPSYVRFDAKKRLGIGVSKTCPDYFDKRLVPDISICHTEICMKDWLGSNNIYLQIPKWVKQYQLDHGLVINSTVLIPSVKPAIELILEPSIFKFIDSPKMLNISHVATQKDLFYKTNYVDVFSNSQNLLDDIPFVDSGIDTSPVNVIQCDIIYQQIQLTFIKEKIRLSNQLETAVIETLKKDNPYLKLEEIFKEYGQVFCLSFVMGERLNKLSGFSYIDQVNLTKIISNGYKEMKSCQTVFDEWRNLLSQLNMDSTKFDLPNGNLTININDIDGFDPHLSTSPENPQSWKVINRSQLIPTYKLLNNVLQKEIELLLSNEERILMNGVSKLENGKIRYYNVNFGFNLKSDNYKVIGSIVSNNSKRSDLDVRFQMLTVSGFSIVIEEIDNKDMLNETDDNDLTVHWLLIGKPLSVKYFSKKTRNMKILAGTISITLLDKQKIYVIDVKDKMDKTKISLEITNHAFEEINSILEDETLESLIQDACYLSWYIVYSAETDYKSHQIPWKHLGCYLKKGILDGLVKEIANIGFQ</sequence>
<evidence type="ECO:0000313" key="2">
    <source>
        <dbReference type="Proteomes" id="UP000789901"/>
    </source>
</evidence>
<proteinExistence type="predicted"/>
<protein>
    <submittedName>
        <fullName evidence="1">33612_t:CDS:1</fullName>
    </submittedName>
</protein>
<keyword evidence="2" id="KW-1185">Reference proteome</keyword>
<gene>
    <name evidence="1" type="ORF">GMARGA_LOCUS3374</name>
</gene>
<accession>A0ABM8W4W1</accession>
<dbReference type="EMBL" id="CAJVQB010001203">
    <property type="protein sequence ID" value="CAG8525638.1"/>
    <property type="molecule type" value="Genomic_DNA"/>
</dbReference>
<organism evidence="1 2">
    <name type="scientific">Gigaspora margarita</name>
    <dbReference type="NCBI Taxonomy" id="4874"/>
    <lineage>
        <taxon>Eukaryota</taxon>
        <taxon>Fungi</taxon>
        <taxon>Fungi incertae sedis</taxon>
        <taxon>Mucoromycota</taxon>
        <taxon>Glomeromycotina</taxon>
        <taxon>Glomeromycetes</taxon>
        <taxon>Diversisporales</taxon>
        <taxon>Gigasporaceae</taxon>
        <taxon>Gigaspora</taxon>
    </lineage>
</organism>
<feature type="non-terminal residue" evidence="1">
    <location>
        <position position="1"/>
    </location>
</feature>
<dbReference type="Proteomes" id="UP000789901">
    <property type="component" value="Unassembled WGS sequence"/>
</dbReference>
<reference evidence="1 2" key="1">
    <citation type="submission" date="2021-06" db="EMBL/GenBank/DDBJ databases">
        <authorList>
            <person name="Kallberg Y."/>
            <person name="Tangrot J."/>
            <person name="Rosling A."/>
        </authorList>
    </citation>
    <scope>NUCLEOTIDE SEQUENCE [LARGE SCALE GENOMIC DNA]</scope>
    <source>
        <strain evidence="1 2">120-4 pot B 10/14</strain>
    </source>
</reference>
<name>A0ABM8W4W1_GIGMA</name>
<comment type="caution">
    <text evidence="1">The sequence shown here is derived from an EMBL/GenBank/DDBJ whole genome shotgun (WGS) entry which is preliminary data.</text>
</comment>
<evidence type="ECO:0000313" key="1">
    <source>
        <dbReference type="EMBL" id="CAG8525638.1"/>
    </source>
</evidence>